<feature type="region of interest" description="Disordered" evidence="1">
    <location>
        <begin position="39"/>
        <end position="83"/>
    </location>
</feature>
<sequence>MLRKMTNEKGSLDICFSNRTNQVPYCTRLPMTCWVTDSSDDDLESTTKSLTDADKSSSSKVSIRDLRKENRKSVNNSSLREII</sequence>
<gene>
    <name evidence="2" type="ORF">OCTVUL_1B017700</name>
</gene>
<evidence type="ECO:0000313" key="2">
    <source>
        <dbReference type="EMBL" id="CAI9727908.1"/>
    </source>
</evidence>
<keyword evidence="3" id="KW-1185">Reference proteome</keyword>
<protein>
    <submittedName>
        <fullName evidence="2">Uncharacterized protein</fullName>
    </submittedName>
</protein>
<dbReference type="AlphaFoldDB" id="A0AA36B4R9"/>
<evidence type="ECO:0000256" key="1">
    <source>
        <dbReference type="SAM" id="MobiDB-lite"/>
    </source>
</evidence>
<dbReference type="EMBL" id="OX597822">
    <property type="protein sequence ID" value="CAI9727908.1"/>
    <property type="molecule type" value="Genomic_DNA"/>
</dbReference>
<feature type="compositionally biased region" description="Polar residues" evidence="1">
    <location>
        <begin position="73"/>
        <end position="83"/>
    </location>
</feature>
<reference evidence="2" key="1">
    <citation type="submission" date="2023-08" db="EMBL/GenBank/DDBJ databases">
        <authorList>
            <person name="Alioto T."/>
            <person name="Alioto T."/>
            <person name="Gomez Garrido J."/>
        </authorList>
    </citation>
    <scope>NUCLEOTIDE SEQUENCE</scope>
</reference>
<evidence type="ECO:0000313" key="3">
    <source>
        <dbReference type="Proteomes" id="UP001162480"/>
    </source>
</evidence>
<feature type="compositionally biased region" description="Basic and acidic residues" evidence="1">
    <location>
        <begin position="51"/>
        <end position="72"/>
    </location>
</feature>
<name>A0AA36B4R9_OCTVU</name>
<organism evidence="2 3">
    <name type="scientific">Octopus vulgaris</name>
    <name type="common">Common octopus</name>
    <dbReference type="NCBI Taxonomy" id="6645"/>
    <lineage>
        <taxon>Eukaryota</taxon>
        <taxon>Metazoa</taxon>
        <taxon>Spiralia</taxon>
        <taxon>Lophotrochozoa</taxon>
        <taxon>Mollusca</taxon>
        <taxon>Cephalopoda</taxon>
        <taxon>Coleoidea</taxon>
        <taxon>Octopodiformes</taxon>
        <taxon>Octopoda</taxon>
        <taxon>Incirrata</taxon>
        <taxon>Octopodidae</taxon>
        <taxon>Octopus</taxon>
    </lineage>
</organism>
<accession>A0AA36B4R9</accession>
<dbReference type="Proteomes" id="UP001162480">
    <property type="component" value="Chromosome 9"/>
</dbReference>
<proteinExistence type="predicted"/>